<feature type="transmembrane region" description="Helical" evidence="1">
    <location>
        <begin position="109"/>
        <end position="130"/>
    </location>
</feature>
<feature type="transmembrane region" description="Helical" evidence="1">
    <location>
        <begin position="12"/>
        <end position="35"/>
    </location>
</feature>
<keyword evidence="3" id="KW-1185">Reference proteome</keyword>
<gene>
    <name evidence="2" type="ORF">JOF43_001362</name>
</gene>
<keyword evidence="1" id="KW-0472">Membrane</keyword>
<dbReference type="EMBL" id="JAGIOD010000001">
    <property type="protein sequence ID" value="MBP2381405.1"/>
    <property type="molecule type" value="Genomic_DNA"/>
</dbReference>
<dbReference type="Proteomes" id="UP001519290">
    <property type="component" value="Unassembled WGS sequence"/>
</dbReference>
<dbReference type="RefSeq" id="WP_209900525.1">
    <property type="nucleotide sequence ID" value="NZ_BAAAJW010000002.1"/>
</dbReference>
<protein>
    <submittedName>
        <fullName evidence="2">ESS family glutamate:Na+ symporter</fullName>
    </submittedName>
</protein>
<feature type="transmembrane region" description="Helical" evidence="1">
    <location>
        <begin position="295"/>
        <end position="321"/>
    </location>
</feature>
<feature type="transmembrane region" description="Helical" evidence="1">
    <location>
        <begin position="42"/>
        <end position="62"/>
    </location>
</feature>
<evidence type="ECO:0000313" key="3">
    <source>
        <dbReference type="Proteomes" id="UP001519290"/>
    </source>
</evidence>
<dbReference type="InterPro" id="IPR004445">
    <property type="entry name" value="GltS"/>
</dbReference>
<evidence type="ECO:0000256" key="1">
    <source>
        <dbReference type="SAM" id="Phobius"/>
    </source>
</evidence>
<evidence type="ECO:0000313" key="2">
    <source>
        <dbReference type="EMBL" id="MBP2381405.1"/>
    </source>
</evidence>
<dbReference type="PANTHER" id="PTHR36178">
    <property type="entry name" value="SLR0625 PROTEIN"/>
    <property type="match status" value="1"/>
</dbReference>
<accession>A0ABS4WYY2</accession>
<feature type="transmembrane region" description="Helical" evidence="1">
    <location>
        <begin position="68"/>
        <end position="89"/>
    </location>
</feature>
<keyword evidence="1" id="KW-1133">Transmembrane helix</keyword>
<feature type="transmembrane region" description="Helical" evidence="1">
    <location>
        <begin position="327"/>
        <end position="347"/>
    </location>
</feature>
<feature type="transmembrane region" description="Helical" evidence="1">
    <location>
        <begin position="422"/>
        <end position="445"/>
    </location>
</feature>
<reference evidence="2 3" key="1">
    <citation type="submission" date="2021-03" db="EMBL/GenBank/DDBJ databases">
        <title>Sequencing the genomes of 1000 actinobacteria strains.</title>
        <authorList>
            <person name="Klenk H.-P."/>
        </authorList>
    </citation>
    <scope>NUCLEOTIDE SEQUENCE [LARGE SCALE GENOMIC DNA]</scope>
    <source>
        <strain evidence="2 3">DSM 14566</strain>
    </source>
</reference>
<name>A0ABS4WYY2_9MICO</name>
<dbReference type="Pfam" id="PF03616">
    <property type="entry name" value="Glt_symporter"/>
    <property type="match status" value="1"/>
</dbReference>
<organism evidence="2 3">
    <name type="scientific">Brachybacterium sacelli</name>
    <dbReference type="NCBI Taxonomy" id="173364"/>
    <lineage>
        <taxon>Bacteria</taxon>
        <taxon>Bacillati</taxon>
        <taxon>Actinomycetota</taxon>
        <taxon>Actinomycetes</taxon>
        <taxon>Micrococcales</taxon>
        <taxon>Dermabacteraceae</taxon>
        <taxon>Brachybacterium</taxon>
    </lineage>
</organism>
<dbReference type="PANTHER" id="PTHR36178:SF1">
    <property type="entry name" value="SODIUM_GLUTAMATE SYMPORTER"/>
    <property type="match status" value="1"/>
</dbReference>
<feature type="transmembrane region" description="Helical" evidence="1">
    <location>
        <begin position="392"/>
        <end position="415"/>
    </location>
</feature>
<feature type="transmembrane region" description="Helical" evidence="1">
    <location>
        <begin position="238"/>
        <end position="255"/>
    </location>
</feature>
<proteinExistence type="predicted"/>
<feature type="transmembrane region" description="Helical" evidence="1">
    <location>
        <begin position="261"/>
        <end position="283"/>
    </location>
</feature>
<keyword evidence="1" id="KW-0812">Transmembrane</keyword>
<feature type="transmembrane region" description="Helical" evidence="1">
    <location>
        <begin position="359"/>
        <end position="380"/>
    </location>
</feature>
<comment type="caution">
    <text evidence="2">The sequence shown here is derived from an EMBL/GenBank/DDBJ whole genome shotgun (WGS) entry which is preliminary data.</text>
</comment>
<feature type="transmembrane region" description="Helical" evidence="1">
    <location>
        <begin position="173"/>
        <end position="197"/>
    </location>
</feature>
<sequence length="463" mass="48240">MPDLLPLDENSLGSLLLAVAGLGVLLLLGVLLRALVPLLRRFFIPAALLGGLVGLLLGPHALGLVPESITTTWSGIAGILITIVFAPMLMGTHLPKVREAAREAAPHVFYSYFSSFAVVAVPALLTFFVFTPLFGTTPIFSTIFEVSWPGGHGTAAGMEEAYTALGWGDGSSVALGSATGGLVFGIVAGMVMINIAARTGQLANYSGGGTEVASDILPEHEAQVESTGRLQRASLDNLAFHLSLIAVAVLLGYGLKYVVDMVITGVPLFPLAMIGGLLVHLVIVRTPAQKLVDKATLNSIAGVALDFLVVSAVASLSLPVLLENWQALAITLTVMAVMSVAIFYWIGPRIFGENWVENSIVNFGAMTGVVSIGLVLLRAADPNFRTGAFRGFALRAPFASPFVGGGLVTAMFPIAVANWGNLGVGITCALLCALLIGLAMLTGVWKSPSARAADRGEQSVPVR</sequence>